<evidence type="ECO:0000313" key="5">
    <source>
        <dbReference type="EMBL" id="ANJ74443.1"/>
    </source>
</evidence>
<protein>
    <submittedName>
        <fullName evidence="5">Allophanate hydrolase</fullName>
    </submittedName>
</protein>
<keyword evidence="6" id="KW-1185">Reference proteome</keyword>
<evidence type="ECO:0000256" key="3">
    <source>
        <dbReference type="ARBA" id="ARBA00022840"/>
    </source>
</evidence>
<dbReference type="InterPro" id="IPR010016">
    <property type="entry name" value="PxpB"/>
</dbReference>
<keyword evidence="1" id="KW-0547">Nucleotide-binding</keyword>
<gene>
    <name evidence="5" type="ORF">A9Y76_07965</name>
</gene>
<reference evidence="6" key="1">
    <citation type="submission" date="2016-06" db="EMBL/GenBank/DDBJ databases">
        <authorList>
            <person name="Xu Y."/>
            <person name="Nagy A."/>
            <person name="Yan X."/>
            <person name="Kim S.W."/>
            <person name="Haley B."/>
            <person name="Liu N.T."/>
            <person name="Nou X."/>
        </authorList>
    </citation>
    <scope>NUCLEOTIDE SEQUENCE [LARGE SCALE GENOMIC DNA]</scope>
    <source>
        <strain evidence="6">ATCC 49129</strain>
    </source>
</reference>
<dbReference type="InterPro" id="IPR003833">
    <property type="entry name" value="CT_C_D"/>
</dbReference>
<dbReference type="PANTHER" id="PTHR34698">
    <property type="entry name" value="5-OXOPROLINASE SUBUNIT B"/>
    <property type="match status" value="1"/>
</dbReference>
<organism evidence="5 6">
    <name type="scientific">Ralstonia insidiosa</name>
    <dbReference type="NCBI Taxonomy" id="190721"/>
    <lineage>
        <taxon>Bacteria</taxon>
        <taxon>Pseudomonadati</taxon>
        <taxon>Pseudomonadota</taxon>
        <taxon>Betaproteobacteria</taxon>
        <taxon>Burkholderiales</taxon>
        <taxon>Burkholderiaceae</taxon>
        <taxon>Ralstonia</taxon>
    </lineage>
</organism>
<dbReference type="Gene3D" id="2.40.100.10">
    <property type="entry name" value="Cyclophilin-like"/>
    <property type="match status" value="1"/>
</dbReference>
<dbReference type="GO" id="GO:0016787">
    <property type="term" value="F:hydrolase activity"/>
    <property type="evidence" value="ECO:0007669"/>
    <property type="project" value="UniProtKB-KW"/>
</dbReference>
<accession>A0A192A278</accession>
<keyword evidence="3" id="KW-0067">ATP-binding</keyword>
<dbReference type="InterPro" id="IPR029000">
    <property type="entry name" value="Cyclophilin-like_dom_sf"/>
</dbReference>
<evidence type="ECO:0000256" key="2">
    <source>
        <dbReference type="ARBA" id="ARBA00022801"/>
    </source>
</evidence>
<dbReference type="NCBIfam" id="TIGR00370">
    <property type="entry name" value="5-oxoprolinase subunit PxpB"/>
    <property type="match status" value="1"/>
</dbReference>
<evidence type="ECO:0000259" key="4">
    <source>
        <dbReference type="SMART" id="SM00796"/>
    </source>
</evidence>
<dbReference type="PANTHER" id="PTHR34698:SF2">
    <property type="entry name" value="5-OXOPROLINASE SUBUNIT B"/>
    <property type="match status" value="1"/>
</dbReference>
<dbReference type="SMART" id="SM00796">
    <property type="entry name" value="AHS1"/>
    <property type="match status" value="1"/>
</dbReference>
<feature type="domain" description="Carboxyltransferase" evidence="4">
    <location>
        <begin position="5"/>
        <end position="207"/>
    </location>
</feature>
<dbReference type="AlphaFoldDB" id="A0A192A278"/>
<dbReference type="GO" id="GO:0005524">
    <property type="term" value="F:ATP binding"/>
    <property type="evidence" value="ECO:0007669"/>
    <property type="project" value="UniProtKB-KW"/>
</dbReference>
<evidence type="ECO:0000256" key="1">
    <source>
        <dbReference type="ARBA" id="ARBA00022741"/>
    </source>
</evidence>
<keyword evidence="2 5" id="KW-0378">Hydrolase</keyword>
<dbReference type="Proteomes" id="UP000078572">
    <property type="component" value="Chromosome 1"/>
</dbReference>
<proteinExistence type="predicted"/>
<evidence type="ECO:0000313" key="6">
    <source>
        <dbReference type="Proteomes" id="UP000078572"/>
    </source>
</evidence>
<sequence>MATGPRVHAAGSGAILFDPSTGAFDAAIQQRLFALVHRMRMELGDDDACELVPGVNNLLFIFNPLALHPAQAERWLRHLWETTEPLASTGRDIEIPVIYGGAVGEDLTSLASGASLSVEEYVDRHSSALYTVACIGSMPGFAYMTGLPPELAVPRRKVPRMKVTAGAVIVGGNQAGVMPCTAPSGWHVVGTTQLEMFNPHRERACLLSPGDRVQFLVKGIEL</sequence>
<dbReference type="STRING" id="190721.ACS15_0703"/>
<dbReference type="SUPFAM" id="SSF160467">
    <property type="entry name" value="PH0987 N-terminal domain-like"/>
    <property type="match status" value="1"/>
</dbReference>
<dbReference type="SUPFAM" id="SSF50891">
    <property type="entry name" value="Cyclophilin-like"/>
    <property type="match status" value="1"/>
</dbReference>
<name>A0A192A278_9RALS</name>
<dbReference type="Pfam" id="PF02682">
    <property type="entry name" value="CT_C_D"/>
    <property type="match status" value="1"/>
</dbReference>
<dbReference type="EMBL" id="CP016022">
    <property type="protein sequence ID" value="ANJ74443.1"/>
    <property type="molecule type" value="Genomic_DNA"/>
</dbReference>